<dbReference type="InterPro" id="IPR001791">
    <property type="entry name" value="Laminin_G"/>
</dbReference>
<protein>
    <recommendedName>
        <fullName evidence="2">Laminin G domain-containing protein</fullName>
    </recommendedName>
</protein>
<evidence type="ECO:0000313" key="3">
    <source>
        <dbReference type="EMBL" id="KAL0194124.1"/>
    </source>
</evidence>
<evidence type="ECO:0000259" key="2">
    <source>
        <dbReference type="PROSITE" id="PS50025"/>
    </source>
</evidence>
<dbReference type="AlphaFoldDB" id="A0ABD0R6Q8"/>
<keyword evidence="4" id="KW-1185">Reference proteome</keyword>
<evidence type="ECO:0000256" key="1">
    <source>
        <dbReference type="PROSITE-ProRule" id="PRU00122"/>
    </source>
</evidence>
<proteinExistence type="predicted"/>
<feature type="non-terminal residue" evidence="3">
    <location>
        <position position="63"/>
    </location>
</feature>
<dbReference type="PROSITE" id="PS50025">
    <property type="entry name" value="LAM_G_DOMAIN"/>
    <property type="match status" value="1"/>
</dbReference>
<organism evidence="3 4">
    <name type="scientific">Cirrhinus mrigala</name>
    <name type="common">Mrigala</name>
    <dbReference type="NCBI Taxonomy" id="683832"/>
    <lineage>
        <taxon>Eukaryota</taxon>
        <taxon>Metazoa</taxon>
        <taxon>Chordata</taxon>
        <taxon>Craniata</taxon>
        <taxon>Vertebrata</taxon>
        <taxon>Euteleostomi</taxon>
        <taxon>Actinopterygii</taxon>
        <taxon>Neopterygii</taxon>
        <taxon>Teleostei</taxon>
        <taxon>Ostariophysi</taxon>
        <taxon>Cypriniformes</taxon>
        <taxon>Cyprinidae</taxon>
        <taxon>Labeoninae</taxon>
        <taxon>Labeonini</taxon>
        <taxon>Cirrhinus</taxon>
    </lineage>
</organism>
<dbReference type="Gene3D" id="2.60.120.200">
    <property type="match status" value="1"/>
</dbReference>
<gene>
    <name evidence="3" type="ORF">M9458_012420</name>
</gene>
<reference evidence="3 4" key="1">
    <citation type="submission" date="2024-05" db="EMBL/GenBank/DDBJ databases">
        <title>Genome sequencing and assembly of Indian major carp, Cirrhinus mrigala (Hamilton, 1822).</title>
        <authorList>
            <person name="Mohindra V."/>
            <person name="Chowdhury L.M."/>
            <person name="Lal K."/>
            <person name="Jena J.K."/>
        </authorList>
    </citation>
    <scope>NUCLEOTIDE SEQUENCE [LARGE SCALE GENOMIC DNA]</scope>
    <source>
        <strain evidence="3">CM1030</strain>
        <tissue evidence="3">Blood</tissue>
    </source>
</reference>
<comment type="caution">
    <text evidence="3">The sequence shown here is derived from an EMBL/GenBank/DDBJ whole genome shotgun (WGS) entry which is preliminary data.</text>
</comment>
<feature type="non-terminal residue" evidence="3">
    <location>
        <position position="1"/>
    </location>
</feature>
<name>A0ABD0R6Q8_CIRMR</name>
<dbReference type="Pfam" id="PF00054">
    <property type="entry name" value="Laminin_G_1"/>
    <property type="match status" value="1"/>
</dbReference>
<feature type="domain" description="Laminin G" evidence="2">
    <location>
        <begin position="1"/>
        <end position="63"/>
    </location>
</feature>
<sequence length="63" mass="6827">GQYTKITFRTPLFLGGAPNAYWLVRAVGTNRGFQGCMQSLTVNSKAIDIRPWPKGNALSGADI</sequence>
<dbReference type="InterPro" id="IPR013320">
    <property type="entry name" value="ConA-like_dom_sf"/>
</dbReference>
<dbReference type="Proteomes" id="UP001529510">
    <property type="component" value="Unassembled WGS sequence"/>
</dbReference>
<evidence type="ECO:0000313" key="4">
    <source>
        <dbReference type="Proteomes" id="UP001529510"/>
    </source>
</evidence>
<comment type="caution">
    <text evidence="1">Lacks conserved residue(s) required for the propagation of feature annotation.</text>
</comment>
<dbReference type="EMBL" id="JAMKFB020000005">
    <property type="protein sequence ID" value="KAL0194124.1"/>
    <property type="molecule type" value="Genomic_DNA"/>
</dbReference>
<accession>A0ABD0R6Q8</accession>
<dbReference type="SUPFAM" id="SSF49899">
    <property type="entry name" value="Concanavalin A-like lectins/glucanases"/>
    <property type="match status" value="1"/>
</dbReference>